<keyword evidence="7 11" id="KW-0496">Mitochondrion</keyword>
<sequence length="116" mass="12954">MGFNSGFAGGVTVTLGLVYFSLLTHQRNREYQSLILRSHNAQLASSLDPVPGLVSPSRAEIEAAARANIVDASKDRWNRELQNAARSVQNTDWNEVRERMEISAQQIWVRMIGGRV</sequence>
<evidence type="ECO:0000256" key="1">
    <source>
        <dbReference type="ARBA" id="ARBA00002689"/>
    </source>
</evidence>
<proteinExistence type="inferred from homology"/>
<evidence type="ECO:0000256" key="7">
    <source>
        <dbReference type="ARBA" id="ARBA00023128"/>
    </source>
</evidence>
<evidence type="ECO:0000256" key="10">
    <source>
        <dbReference type="ARBA" id="ARBA00032985"/>
    </source>
</evidence>
<evidence type="ECO:0000256" key="4">
    <source>
        <dbReference type="ARBA" id="ARBA00018170"/>
    </source>
</evidence>
<evidence type="ECO:0000256" key="3">
    <source>
        <dbReference type="ARBA" id="ARBA00009188"/>
    </source>
</evidence>
<evidence type="ECO:0000256" key="6">
    <source>
        <dbReference type="ARBA" id="ARBA00022989"/>
    </source>
</evidence>
<evidence type="ECO:0000256" key="5">
    <source>
        <dbReference type="ARBA" id="ARBA00022692"/>
    </source>
</evidence>
<keyword evidence="13" id="KW-1185">Reference proteome</keyword>
<keyword evidence="5 11" id="KW-0812">Transmembrane</keyword>
<reference evidence="12 13" key="1">
    <citation type="journal article" date="2024" name="IMA Fungus">
        <title>IMA Genome - F19 : A genome assembly and annotation guide to empower mycologists, including annotated draft genome sequences of Ceratocystis pirilliformis, Diaporthe australafricana, Fusarium ophioides, Paecilomyces lecythidis, and Sporothrix stenoceras.</title>
        <authorList>
            <person name="Aylward J."/>
            <person name="Wilson A.M."/>
            <person name="Visagie C.M."/>
            <person name="Spraker J."/>
            <person name="Barnes I."/>
            <person name="Buitendag C."/>
            <person name="Ceriani C."/>
            <person name="Del Mar Angel L."/>
            <person name="du Plessis D."/>
            <person name="Fuchs T."/>
            <person name="Gasser K."/>
            <person name="Kramer D."/>
            <person name="Li W."/>
            <person name="Munsamy K."/>
            <person name="Piso A."/>
            <person name="Price J.L."/>
            <person name="Sonnekus B."/>
            <person name="Thomas C."/>
            <person name="van der Nest A."/>
            <person name="van Dijk A."/>
            <person name="van Heerden A."/>
            <person name="van Vuuren N."/>
            <person name="Yilmaz N."/>
            <person name="Duong T.A."/>
            <person name="van der Merwe N.A."/>
            <person name="Wingfield M.J."/>
            <person name="Wingfield B.D."/>
        </authorList>
    </citation>
    <scope>NUCLEOTIDE SEQUENCE [LARGE SCALE GENOMIC DNA]</scope>
    <source>
        <strain evidence="12 13">CMW 12675</strain>
    </source>
</reference>
<evidence type="ECO:0000313" key="13">
    <source>
        <dbReference type="Proteomes" id="UP001583280"/>
    </source>
</evidence>
<dbReference type="InterPro" id="IPR031463">
    <property type="entry name" value="Mic12"/>
</dbReference>
<comment type="similarity">
    <text evidence="3 11">Belongs to the MICOS complex subunit Mic12 family.</text>
</comment>
<feature type="transmembrane region" description="Helical" evidence="11">
    <location>
        <begin position="6"/>
        <end position="24"/>
    </location>
</feature>
<evidence type="ECO:0000256" key="11">
    <source>
        <dbReference type="RuleBase" id="RU363010"/>
    </source>
</evidence>
<dbReference type="Pfam" id="PF17050">
    <property type="entry name" value="AIM5"/>
    <property type="match status" value="1"/>
</dbReference>
<evidence type="ECO:0000256" key="2">
    <source>
        <dbReference type="ARBA" id="ARBA00004370"/>
    </source>
</evidence>
<evidence type="ECO:0000256" key="9">
    <source>
        <dbReference type="ARBA" id="ARBA00032159"/>
    </source>
</evidence>
<gene>
    <name evidence="12" type="ORF">Cpir12675_005217</name>
</gene>
<dbReference type="EMBL" id="JAWDJO010000170">
    <property type="protein sequence ID" value="KAL1890821.1"/>
    <property type="molecule type" value="Genomic_DNA"/>
</dbReference>
<name>A0ABR3YR72_9PEZI</name>
<organism evidence="12 13">
    <name type="scientific">Ceratocystis pirilliformis</name>
    <dbReference type="NCBI Taxonomy" id="259994"/>
    <lineage>
        <taxon>Eukaryota</taxon>
        <taxon>Fungi</taxon>
        <taxon>Dikarya</taxon>
        <taxon>Ascomycota</taxon>
        <taxon>Pezizomycotina</taxon>
        <taxon>Sordariomycetes</taxon>
        <taxon>Hypocreomycetidae</taxon>
        <taxon>Microascales</taxon>
        <taxon>Ceratocystidaceae</taxon>
        <taxon>Ceratocystis</taxon>
    </lineage>
</organism>
<comment type="subunit">
    <text evidence="11">Component of the mitochondrial contact site and cristae organizing system (MICOS) complex.</text>
</comment>
<evidence type="ECO:0000256" key="8">
    <source>
        <dbReference type="ARBA" id="ARBA00023136"/>
    </source>
</evidence>
<keyword evidence="6 11" id="KW-1133">Transmembrane helix</keyword>
<keyword evidence="8 11" id="KW-0472">Membrane</keyword>
<comment type="function">
    <text evidence="1 11">Component of the MICOS complex, a large protein complex of the mitochondrial inner membrane that plays crucial roles in the maintenance of crista junctions, inner membrane architecture, and formation of contact sites to the outer membrane.</text>
</comment>
<accession>A0ABR3YR72</accession>
<comment type="subcellular location">
    <subcellularLocation>
        <location evidence="2">Membrane</location>
    </subcellularLocation>
    <subcellularLocation>
        <location evidence="11">Mitochondrion inner membrane</location>
        <topology evidence="11">Single-pass membrane protein</topology>
    </subcellularLocation>
</comment>
<dbReference type="Proteomes" id="UP001583280">
    <property type="component" value="Unassembled WGS sequence"/>
</dbReference>
<keyword evidence="11" id="KW-0999">Mitochondrion inner membrane</keyword>
<evidence type="ECO:0000313" key="12">
    <source>
        <dbReference type="EMBL" id="KAL1890821.1"/>
    </source>
</evidence>
<comment type="caution">
    <text evidence="12">The sequence shown here is derived from an EMBL/GenBank/DDBJ whole genome shotgun (WGS) entry which is preliminary data.</text>
</comment>
<protein>
    <recommendedName>
        <fullName evidence="4 11">MICOS complex subunit MIC12</fullName>
    </recommendedName>
    <alternativeName>
        <fullName evidence="10 11">Altered inheritance of mitochondria protein 5, mitochondrial</fullName>
    </alternativeName>
    <alternativeName>
        <fullName evidence="9 11">Found in mitochondrial proteome protein 51</fullName>
    </alternativeName>
</protein>